<organism evidence="2 3">
    <name type="scientific">Plasmodium malariae</name>
    <dbReference type="NCBI Taxonomy" id="5858"/>
    <lineage>
        <taxon>Eukaryota</taxon>
        <taxon>Sar</taxon>
        <taxon>Alveolata</taxon>
        <taxon>Apicomplexa</taxon>
        <taxon>Aconoidasida</taxon>
        <taxon>Haemosporida</taxon>
        <taxon>Plasmodiidae</taxon>
        <taxon>Plasmodium</taxon>
        <taxon>Plasmodium (Plasmodium)</taxon>
    </lineage>
</organism>
<protein>
    <submittedName>
        <fullName evidence="2">Uncharacterized protein</fullName>
    </submittedName>
</protein>
<dbReference type="Proteomes" id="UP000078597">
    <property type="component" value="Unassembled WGS sequence"/>
</dbReference>
<gene>
    <name evidence="2" type="ORF">PMALA_050460</name>
</gene>
<feature type="non-terminal residue" evidence="2">
    <location>
        <position position="49"/>
    </location>
</feature>
<feature type="region of interest" description="Disordered" evidence="1">
    <location>
        <begin position="1"/>
        <end position="28"/>
    </location>
</feature>
<dbReference type="EMBL" id="FLQW01003597">
    <property type="protein sequence ID" value="SBS96007.1"/>
    <property type="molecule type" value="Genomic_DNA"/>
</dbReference>
<accession>A0A1A8WSY7</accession>
<evidence type="ECO:0000313" key="2">
    <source>
        <dbReference type="EMBL" id="SBS96007.1"/>
    </source>
</evidence>
<sequence>MPDSPALSGVGVEIPDDEPFSNKLNNCNNKFPMDKSTIGITDINKNNNK</sequence>
<dbReference type="AlphaFoldDB" id="A0A1A8WSY7"/>
<evidence type="ECO:0000256" key="1">
    <source>
        <dbReference type="SAM" id="MobiDB-lite"/>
    </source>
</evidence>
<name>A0A1A8WSY7_PLAMA</name>
<evidence type="ECO:0000313" key="3">
    <source>
        <dbReference type="Proteomes" id="UP000078597"/>
    </source>
</evidence>
<proteinExistence type="predicted"/>
<reference evidence="3" key="1">
    <citation type="submission" date="2016-05" db="EMBL/GenBank/DDBJ databases">
        <authorList>
            <person name="Naeem Raeece"/>
        </authorList>
    </citation>
    <scope>NUCLEOTIDE SEQUENCE [LARGE SCALE GENOMIC DNA]</scope>
</reference>